<keyword evidence="2" id="KW-1185">Reference proteome</keyword>
<dbReference type="Proteomes" id="UP000266861">
    <property type="component" value="Unassembled WGS sequence"/>
</dbReference>
<comment type="caution">
    <text evidence="1">The sequence shown here is derived from an EMBL/GenBank/DDBJ whole genome shotgun (WGS) entry which is preliminary data.</text>
</comment>
<accession>A0A397ISX3</accession>
<sequence>MGISQQSLTAHRVSKIEDHLSMILHLYIDAQLSLLFIYPLSGEHVDQTRFTCIRLPNKAWFFNITKGMISIKIIKITKWILEPKKNCKFQEKCILITQILLNKEPIVEYRPSFLNGLAFFQKCQIALEVQGVQHWFHHTS</sequence>
<name>A0A397ISX3_9GLOM</name>
<dbReference type="AlphaFoldDB" id="A0A397ISX3"/>
<evidence type="ECO:0000313" key="2">
    <source>
        <dbReference type="Proteomes" id="UP000266861"/>
    </source>
</evidence>
<reference evidence="1 2" key="1">
    <citation type="submission" date="2018-08" db="EMBL/GenBank/DDBJ databases">
        <title>Genome and evolution of the arbuscular mycorrhizal fungus Diversispora epigaea (formerly Glomus versiforme) and its bacterial endosymbionts.</title>
        <authorList>
            <person name="Sun X."/>
            <person name="Fei Z."/>
            <person name="Harrison M."/>
        </authorList>
    </citation>
    <scope>NUCLEOTIDE SEQUENCE [LARGE SCALE GENOMIC DNA]</scope>
    <source>
        <strain evidence="1 2">IT104</strain>
    </source>
</reference>
<dbReference type="EMBL" id="PQFF01000143">
    <property type="protein sequence ID" value="RHZ79061.1"/>
    <property type="molecule type" value="Genomic_DNA"/>
</dbReference>
<organism evidence="1 2">
    <name type="scientific">Diversispora epigaea</name>
    <dbReference type="NCBI Taxonomy" id="1348612"/>
    <lineage>
        <taxon>Eukaryota</taxon>
        <taxon>Fungi</taxon>
        <taxon>Fungi incertae sedis</taxon>
        <taxon>Mucoromycota</taxon>
        <taxon>Glomeromycotina</taxon>
        <taxon>Glomeromycetes</taxon>
        <taxon>Diversisporales</taxon>
        <taxon>Diversisporaceae</taxon>
        <taxon>Diversispora</taxon>
    </lineage>
</organism>
<evidence type="ECO:0000313" key="1">
    <source>
        <dbReference type="EMBL" id="RHZ79061.1"/>
    </source>
</evidence>
<gene>
    <name evidence="1" type="ORF">Glove_152g75</name>
</gene>
<proteinExistence type="predicted"/>
<protein>
    <submittedName>
        <fullName evidence="1">Uncharacterized protein</fullName>
    </submittedName>
</protein>